<reference evidence="1 2" key="1">
    <citation type="submission" date="2010-08" db="EMBL/GenBank/DDBJ databases">
        <authorList>
            <person name="Harkins D.M."/>
            <person name="Madupu R."/>
            <person name="Durkin A.S."/>
            <person name="Torralba M."/>
            <person name="Methe B."/>
            <person name="Sutton G.G."/>
            <person name="Nelson K.E."/>
        </authorList>
    </citation>
    <scope>NUCLEOTIDE SEQUENCE [LARGE SCALE GENOMIC DNA]</scope>
    <source>
        <strain evidence="1 2">DSM 17678</strain>
    </source>
</reference>
<organism evidence="1 2">
    <name type="scientific">Peptostreptococcus stomatis DSM 17678</name>
    <dbReference type="NCBI Taxonomy" id="596315"/>
    <lineage>
        <taxon>Bacteria</taxon>
        <taxon>Bacillati</taxon>
        <taxon>Bacillota</taxon>
        <taxon>Clostridia</taxon>
        <taxon>Peptostreptococcales</taxon>
        <taxon>Peptostreptococcaceae</taxon>
        <taxon>Peptostreptococcus</taxon>
    </lineage>
</organism>
<sequence>MIKTELEKLKTNVDSILNSMENLKAKTDSDDQTLMRLATDLPRVVKDSATRVKMEEHGFEIHTAISKYCEDSAISRLSALANNLIAYLTGVLPAMLTIENTHYNWKDSFRNQYIPRDVSHNIIIRLLTTKMENDMNIFQLPVLFVPDDFIVSVKDIRKVIEIRRENVTVSDTVTPKSEVADNTLYIAKMGLVRGIYCKSLVYSGAKMFVKCEGDNTPEVVLGKLGYFIN</sequence>
<protein>
    <submittedName>
        <fullName evidence="1">Uncharacterized protein</fullName>
    </submittedName>
</protein>
<dbReference type="Proteomes" id="UP000003244">
    <property type="component" value="Unassembled WGS sequence"/>
</dbReference>
<dbReference type="STRING" id="596315.HMPREF0634_0231"/>
<proteinExistence type="predicted"/>
<dbReference type="GeneID" id="84800255"/>
<evidence type="ECO:0000313" key="2">
    <source>
        <dbReference type="Proteomes" id="UP000003244"/>
    </source>
</evidence>
<comment type="caution">
    <text evidence="1">The sequence shown here is derived from an EMBL/GenBank/DDBJ whole genome shotgun (WGS) entry which is preliminary data.</text>
</comment>
<gene>
    <name evidence="1" type="ORF">HMPREF0634_0231</name>
</gene>
<evidence type="ECO:0000313" key="1">
    <source>
        <dbReference type="EMBL" id="EFM65061.1"/>
    </source>
</evidence>
<keyword evidence="2" id="KW-1185">Reference proteome</keyword>
<accession>E0E213</accession>
<name>E0E213_9FIRM</name>
<dbReference type="RefSeq" id="WP_007788718.1">
    <property type="nucleotide sequence ID" value="NZ_ADGQ01000028.1"/>
</dbReference>
<dbReference type="AlphaFoldDB" id="E0E213"/>
<dbReference type="EMBL" id="ADGQ01000028">
    <property type="protein sequence ID" value="EFM65061.1"/>
    <property type="molecule type" value="Genomic_DNA"/>
</dbReference>